<dbReference type="Pfam" id="PF14464">
    <property type="entry name" value="Prok-JAB"/>
    <property type="match status" value="1"/>
</dbReference>
<reference evidence="8" key="1">
    <citation type="journal article" date="2023" name="Int. J. Mol. Sci.">
        <title>Genomic and Metabolic Characterization of Plant Growth-Promoting Rhizobacteria Isolated from Nodules of Clovers Grown in Non-Farmed Soil.</title>
        <authorList>
            <person name="Wojcik M."/>
            <person name="Koper P."/>
            <person name="Zebracki K."/>
            <person name="Marczak M."/>
            <person name="Mazur A."/>
        </authorList>
    </citation>
    <scope>NUCLEOTIDE SEQUENCE [LARGE SCALE GENOMIC DNA]</scope>
    <source>
        <strain evidence="8">KB12</strain>
    </source>
</reference>
<dbReference type="InterPro" id="IPR028090">
    <property type="entry name" value="JAB_dom_prok"/>
</dbReference>
<dbReference type="Gene3D" id="3.40.140.10">
    <property type="entry name" value="Cytidine Deaminase, domain 2"/>
    <property type="match status" value="1"/>
</dbReference>
<evidence type="ECO:0000256" key="5">
    <source>
        <dbReference type="ARBA" id="ARBA00023049"/>
    </source>
</evidence>
<keyword evidence="1" id="KW-0645">Protease</keyword>
<gene>
    <name evidence="7" type="ORF">R1523_35730</name>
</gene>
<organism evidence="7 8">
    <name type="scientific">Rhizobium brockwellii</name>
    <dbReference type="NCBI Taxonomy" id="3019932"/>
    <lineage>
        <taxon>Bacteria</taxon>
        <taxon>Pseudomonadati</taxon>
        <taxon>Pseudomonadota</taxon>
        <taxon>Alphaproteobacteria</taxon>
        <taxon>Hyphomicrobiales</taxon>
        <taxon>Rhizobiaceae</taxon>
        <taxon>Rhizobium/Agrobacterium group</taxon>
        <taxon>Rhizobium</taxon>
    </lineage>
</organism>
<proteinExistence type="predicted"/>
<evidence type="ECO:0000259" key="6">
    <source>
        <dbReference type="Pfam" id="PF14464"/>
    </source>
</evidence>
<keyword evidence="5" id="KW-0482">Metalloprotease</keyword>
<evidence type="ECO:0000256" key="4">
    <source>
        <dbReference type="ARBA" id="ARBA00022833"/>
    </source>
</evidence>
<keyword evidence="8" id="KW-1185">Reference proteome</keyword>
<evidence type="ECO:0000313" key="7">
    <source>
        <dbReference type="EMBL" id="MDV4190785.1"/>
    </source>
</evidence>
<dbReference type="Proteomes" id="UP001187203">
    <property type="component" value="Unassembled WGS sequence"/>
</dbReference>
<feature type="domain" description="JAB" evidence="6">
    <location>
        <begin position="29"/>
        <end position="124"/>
    </location>
</feature>
<accession>A0ABU3YY50</accession>
<dbReference type="EMBL" id="JAWJWI010000049">
    <property type="protein sequence ID" value="MDV4190785.1"/>
    <property type="molecule type" value="Genomic_DNA"/>
</dbReference>
<comment type="caution">
    <text evidence="7">The sequence shown here is derived from an EMBL/GenBank/DDBJ whole genome shotgun (WGS) entry which is preliminary data.</text>
</comment>
<protein>
    <submittedName>
        <fullName evidence="7">Mov34/MPN/PAD-1 family protein</fullName>
    </submittedName>
</protein>
<evidence type="ECO:0000256" key="3">
    <source>
        <dbReference type="ARBA" id="ARBA00022801"/>
    </source>
</evidence>
<keyword evidence="3" id="KW-0378">Hydrolase</keyword>
<evidence type="ECO:0000256" key="2">
    <source>
        <dbReference type="ARBA" id="ARBA00022723"/>
    </source>
</evidence>
<dbReference type="RefSeq" id="WP_317277348.1">
    <property type="nucleotide sequence ID" value="NZ_JAWJWH010000049.1"/>
</dbReference>
<keyword evidence="4" id="KW-0862">Zinc</keyword>
<evidence type="ECO:0000313" key="8">
    <source>
        <dbReference type="Proteomes" id="UP001187203"/>
    </source>
</evidence>
<sequence>MQNEDFMRRPPSRVHYRPVPALLVVPPGAVRATHNLLQRAGDREACAFWYGERDGHVSRVLSVRSPEQASSRGNYHVEAEAMSQLVRDLPGSWRPLAQIHSHPGIDTEHSRYDDRMVSSRKILSIVFPAYGLPIKPWPIGLGVHEWQDEYWHLLTPDQTENRLALDTDIDVDVRDFR</sequence>
<name>A0ABU3YY50_9HYPH</name>
<keyword evidence="2" id="KW-0479">Metal-binding</keyword>
<dbReference type="SUPFAM" id="SSF102712">
    <property type="entry name" value="JAB1/MPN domain"/>
    <property type="match status" value="1"/>
</dbReference>
<evidence type="ECO:0000256" key="1">
    <source>
        <dbReference type="ARBA" id="ARBA00022670"/>
    </source>
</evidence>